<dbReference type="OrthoDB" id="264015at2759"/>
<feature type="transmembrane region" description="Helical" evidence="1">
    <location>
        <begin position="96"/>
        <end position="116"/>
    </location>
</feature>
<dbReference type="PANTHER" id="PTHR35152">
    <property type="entry name" value="DOMAIN SIGNALLING PROTEIN, PUTATIVE (AFU_ORTHOLOGUE AFUA_5G11310)-RELATED"/>
    <property type="match status" value="1"/>
</dbReference>
<feature type="transmembrane region" description="Helical" evidence="1">
    <location>
        <begin position="24"/>
        <end position="42"/>
    </location>
</feature>
<evidence type="ECO:0000313" key="3">
    <source>
        <dbReference type="EMBL" id="KAF2872540.1"/>
    </source>
</evidence>
<gene>
    <name evidence="3" type="ORF">BDV95DRAFT_606142</name>
</gene>
<keyword evidence="1" id="KW-0472">Membrane</keyword>
<organism evidence="3 4">
    <name type="scientific">Massariosphaeria phaeospora</name>
    <dbReference type="NCBI Taxonomy" id="100035"/>
    <lineage>
        <taxon>Eukaryota</taxon>
        <taxon>Fungi</taxon>
        <taxon>Dikarya</taxon>
        <taxon>Ascomycota</taxon>
        <taxon>Pezizomycotina</taxon>
        <taxon>Dothideomycetes</taxon>
        <taxon>Pleosporomycetidae</taxon>
        <taxon>Pleosporales</taxon>
        <taxon>Pleosporales incertae sedis</taxon>
        <taxon>Massariosphaeria</taxon>
    </lineage>
</organism>
<feature type="transmembrane region" description="Helical" evidence="1">
    <location>
        <begin position="54"/>
        <end position="76"/>
    </location>
</feature>
<dbReference type="PANTHER" id="PTHR35152:SF1">
    <property type="entry name" value="DOMAIN SIGNALLING PROTEIN, PUTATIVE (AFU_ORTHOLOGUE AFUA_5G11310)-RELATED"/>
    <property type="match status" value="1"/>
</dbReference>
<feature type="transmembrane region" description="Helical" evidence="1">
    <location>
        <begin position="163"/>
        <end position="188"/>
    </location>
</feature>
<feature type="transmembrane region" description="Helical" evidence="1">
    <location>
        <begin position="128"/>
        <end position="151"/>
    </location>
</feature>
<dbReference type="AlphaFoldDB" id="A0A7C8M784"/>
<feature type="domain" description="MHYT" evidence="2">
    <location>
        <begin position="19"/>
        <end position="224"/>
    </location>
</feature>
<protein>
    <recommendedName>
        <fullName evidence="2">MHYT domain-containing protein</fullName>
    </recommendedName>
</protein>
<feature type="transmembrane region" description="Helical" evidence="1">
    <location>
        <begin position="200"/>
        <end position="217"/>
    </location>
</feature>
<keyword evidence="1" id="KW-1133">Transmembrane helix</keyword>
<keyword evidence="4" id="KW-1185">Reference proteome</keyword>
<comment type="caution">
    <text evidence="3">The sequence shown here is derived from an EMBL/GenBank/DDBJ whole genome shotgun (WGS) entry which is preliminary data.</text>
</comment>
<dbReference type="PROSITE" id="PS50924">
    <property type="entry name" value="MHYT"/>
    <property type="match status" value="1"/>
</dbReference>
<evidence type="ECO:0000256" key="1">
    <source>
        <dbReference type="SAM" id="Phobius"/>
    </source>
</evidence>
<dbReference type="EMBL" id="JAADJZ010000009">
    <property type="protein sequence ID" value="KAF2872540.1"/>
    <property type="molecule type" value="Genomic_DNA"/>
</dbReference>
<feature type="transmembrane region" description="Helical" evidence="1">
    <location>
        <begin position="237"/>
        <end position="260"/>
    </location>
</feature>
<name>A0A7C8M784_9PLEO</name>
<proteinExistence type="predicted"/>
<dbReference type="InterPro" id="IPR005330">
    <property type="entry name" value="MHYT_dom"/>
</dbReference>
<dbReference type="Proteomes" id="UP000481861">
    <property type="component" value="Unassembled WGS sequence"/>
</dbReference>
<reference evidence="3 4" key="1">
    <citation type="submission" date="2020-01" db="EMBL/GenBank/DDBJ databases">
        <authorList>
            <consortium name="DOE Joint Genome Institute"/>
            <person name="Haridas S."/>
            <person name="Albert R."/>
            <person name="Binder M."/>
            <person name="Bloem J."/>
            <person name="Labutti K."/>
            <person name="Salamov A."/>
            <person name="Andreopoulos B."/>
            <person name="Baker S.E."/>
            <person name="Barry K."/>
            <person name="Bills G."/>
            <person name="Bluhm B.H."/>
            <person name="Cannon C."/>
            <person name="Castanera R."/>
            <person name="Culley D.E."/>
            <person name="Daum C."/>
            <person name="Ezra D."/>
            <person name="Gonzalez J.B."/>
            <person name="Henrissat B."/>
            <person name="Kuo A."/>
            <person name="Liang C."/>
            <person name="Lipzen A."/>
            <person name="Lutzoni F."/>
            <person name="Magnuson J."/>
            <person name="Mondo S."/>
            <person name="Nolan M."/>
            <person name="Ohm R."/>
            <person name="Pangilinan J."/>
            <person name="Park H.-J.H."/>
            <person name="Ramirez L."/>
            <person name="Alfaro M."/>
            <person name="Sun H."/>
            <person name="Tritt A."/>
            <person name="Yoshinaga Y."/>
            <person name="Zwiers L.-H.L."/>
            <person name="Turgeon B.G."/>
            <person name="Goodwin S.B."/>
            <person name="Spatafora J.W."/>
            <person name="Crous P.W."/>
            <person name="Grigoriev I.V."/>
        </authorList>
    </citation>
    <scope>NUCLEOTIDE SEQUENCE [LARGE SCALE GENOMIC DNA]</scope>
    <source>
        <strain evidence="3 4">CBS 611.86</strain>
    </source>
</reference>
<dbReference type="Pfam" id="PF03707">
    <property type="entry name" value="MHYT"/>
    <property type="match status" value="1"/>
</dbReference>
<evidence type="ECO:0000259" key="2">
    <source>
        <dbReference type="PROSITE" id="PS50924"/>
    </source>
</evidence>
<sequence>MEADLAIKYPLGSRPHVHYLPHDIFVSYIVSLIGAFTTVELLHRRVSGAGWRSWVQLAASAVSFGLVAIWCMHFVGNRAIRLGDGEEEIQLYYDSAFTAISAILPIVVILLGFSIADRFYKSSRGSTTRYMALTVCGVCAGAAVTGMHYLGNQGTTNYRLIPTWPFVIGASLIAVGACCISLGLFFHWSGHWMNNIWRRLVVACFLAVAVSGMHWTAAAGTTYELIGYHKGPGRARAVNLIIALCLSVGACGACFALGFLKQRHRRQLRDRAQQVVLAVATFDKEGRLLVDQGGLLPCQTITTRFHQRTFDEEFNTSHSVFQWLFRVSRHWSGIVDLIPSMRDHLQATGYLQSQSASANESRASFGSEDNSGYSVIFRELFCVTALDLARSLHTRLQDLGYLYEEVLTTGTASNNIIWKDTARNKNIIAADAAISHKDAMRNSVFFGRGQLLILTRKIDTEESNRLQNIGYRFANLDQVGENLASSLQVSRDDLGGLVARLQLFCGREAWVPANGTYLAAFVLQPLPVMKGLNVIVSKSTPDRLPMVKLDSQELSQQHLDFLATLHGLTLDDCLVRIVQESSSLTNGDIWLETFRNKIHELLNELPESALRRSTFSAQQLDITNGVTGKNQKIRATAFAFCGIKEVYHQSLASPSLTCVPLSFFQTFLRSYPGCPDHAILAQKNYREFSNLFVPSSNDVKASSGSSRGAWHSFWRPNKSLSLSETSLNPDSSSEKGLVSVAPLSRMESANNVAHPFGGIMVSQDVVINADKKSSCQIELKSLGLRTEAGVADREQQTMADILMSITTSFRDPHNMVPREGRW</sequence>
<evidence type="ECO:0000313" key="4">
    <source>
        <dbReference type="Proteomes" id="UP000481861"/>
    </source>
</evidence>
<accession>A0A7C8M784</accession>
<keyword evidence="1" id="KW-0812">Transmembrane</keyword>